<evidence type="ECO:0000313" key="3">
    <source>
        <dbReference type="Proteomes" id="UP001596111"/>
    </source>
</evidence>
<dbReference type="Gene3D" id="1.10.3290.10">
    <property type="entry name" value="Fido-like domain"/>
    <property type="match status" value="1"/>
</dbReference>
<dbReference type="SUPFAM" id="SSF140931">
    <property type="entry name" value="Fic-like"/>
    <property type="match status" value="1"/>
</dbReference>
<accession>A0ABW0T3A8</accession>
<comment type="caution">
    <text evidence="2">The sequence shown here is derived from an EMBL/GenBank/DDBJ whole genome shotgun (WGS) entry which is preliminary data.</text>
</comment>
<evidence type="ECO:0000313" key="2">
    <source>
        <dbReference type="EMBL" id="MFC5583455.1"/>
    </source>
</evidence>
<dbReference type="Pfam" id="PF02661">
    <property type="entry name" value="Fic"/>
    <property type="match status" value="1"/>
</dbReference>
<sequence length="196" mass="21892">MAEANTEAFGDGRSKLEFETLANSDLPSAGSIVDFEGFCKVLKYIKQATSPPPSGFRARSIATARDRNGSYVVYPSPTYVLSQLGVIYEHWKRYRVIEPGFAAVVAMTALTNLHPFIDGNGRIARIVFNWTLNPSRANPVYLPIYELSALSRCGYLVRLRQAQYHSEWGPLFQFLLLCSERLFYDGGVNLISAQSP</sequence>
<dbReference type="EMBL" id="JBHSNG010000079">
    <property type="protein sequence ID" value="MFC5583455.1"/>
    <property type="molecule type" value="Genomic_DNA"/>
</dbReference>
<dbReference type="InterPro" id="IPR040198">
    <property type="entry name" value="Fido_containing"/>
</dbReference>
<dbReference type="Proteomes" id="UP001596111">
    <property type="component" value="Unassembled WGS sequence"/>
</dbReference>
<proteinExistence type="predicted"/>
<name>A0ABW0T3A8_9GAMM</name>
<dbReference type="PROSITE" id="PS51459">
    <property type="entry name" value="FIDO"/>
    <property type="match status" value="1"/>
</dbReference>
<evidence type="ECO:0000259" key="1">
    <source>
        <dbReference type="PROSITE" id="PS51459"/>
    </source>
</evidence>
<keyword evidence="3" id="KW-1185">Reference proteome</keyword>
<dbReference type="RefSeq" id="WP_377330477.1">
    <property type="nucleotide sequence ID" value="NZ_JBHSNG010000079.1"/>
</dbReference>
<dbReference type="InterPro" id="IPR036597">
    <property type="entry name" value="Fido-like_dom_sf"/>
</dbReference>
<dbReference type="PANTHER" id="PTHR13504">
    <property type="entry name" value="FIDO DOMAIN-CONTAINING PROTEIN DDB_G0283145"/>
    <property type="match status" value="1"/>
</dbReference>
<reference evidence="3" key="1">
    <citation type="journal article" date="2019" name="Int. J. Syst. Evol. Microbiol.">
        <title>The Global Catalogue of Microorganisms (GCM) 10K type strain sequencing project: providing services to taxonomists for standard genome sequencing and annotation.</title>
        <authorList>
            <consortium name="The Broad Institute Genomics Platform"/>
            <consortium name="The Broad Institute Genome Sequencing Center for Infectious Disease"/>
            <person name="Wu L."/>
            <person name="Ma J."/>
        </authorList>
    </citation>
    <scope>NUCLEOTIDE SEQUENCE [LARGE SCALE GENOMIC DNA]</scope>
    <source>
        <strain evidence="3">CGMCC 1.13587</strain>
    </source>
</reference>
<protein>
    <submittedName>
        <fullName evidence="2">Fic family protein</fullName>
    </submittedName>
</protein>
<gene>
    <name evidence="2" type="ORF">ACFPPB_20295</name>
</gene>
<dbReference type="PANTHER" id="PTHR13504:SF38">
    <property type="entry name" value="FIDO DOMAIN-CONTAINING PROTEIN"/>
    <property type="match status" value="1"/>
</dbReference>
<organism evidence="2 3">
    <name type="scientific">Rhodanobacter terrae</name>
    <dbReference type="NCBI Taxonomy" id="418647"/>
    <lineage>
        <taxon>Bacteria</taxon>
        <taxon>Pseudomonadati</taxon>
        <taxon>Pseudomonadota</taxon>
        <taxon>Gammaproteobacteria</taxon>
        <taxon>Lysobacterales</taxon>
        <taxon>Rhodanobacteraceae</taxon>
        <taxon>Rhodanobacter</taxon>
    </lineage>
</organism>
<feature type="domain" description="Fido" evidence="1">
    <location>
        <begin position="33"/>
        <end position="177"/>
    </location>
</feature>
<dbReference type="InterPro" id="IPR003812">
    <property type="entry name" value="Fido"/>
</dbReference>